<feature type="compositionally biased region" description="Basic and acidic residues" evidence="2">
    <location>
        <begin position="257"/>
        <end position="273"/>
    </location>
</feature>
<comment type="similarity">
    <text evidence="1">Belongs to the VgrG protein family.</text>
</comment>
<dbReference type="NCBIfam" id="TIGR03361">
    <property type="entry name" value="VI_Rhs_Vgr"/>
    <property type="match status" value="1"/>
</dbReference>
<dbReference type="Gene3D" id="3.55.50.10">
    <property type="entry name" value="Baseplate protein-like domains"/>
    <property type="match status" value="1"/>
</dbReference>
<dbReference type="SUPFAM" id="SSF69279">
    <property type="entry name" value="Phage tail proteins"/>
    <property type="match status" value="2"/>
</dbReference>
<evidence type="ECO:0000256" key="1">
    <source>
        <dbReference type="ARBA" id="ARBA00005558"/>
    </source>
</evidence>
<organism evidence="5 6">
    <name type="scientific">Enhygromyxa salina</name>
    <dbReference type="NCBI Taxonomy" id="215803"/>
    <lineage>
        <taxon>Bacteria</taxon>
        <taxon>Pseudomonadati</taxon>
        <taxon>Myxococcota</taxon>
        <taxon>Polyangia</taxon>
        <taxon>Nannocystales</taxon>
        <taxon>Nannocystaceae</taxon>
        <taxon>Enhygromyxa</taxon>
    </lineage>
</organism>
<evidence type="ECO:0000259" key="3">
    <source>
        <dbReference type="Pfam" id="PF04717"/>
    </source>
</evidence>
<dbReference type="NCBIfam" id="TIGR01646">
    <property type="entry name" value="vgr_GE"/>
    <property type="match status" value="1"/>
</dbReference>
<evidence type="ECO:0000313" key="6">
    <source>
        <dbReference type="Proteomes" id="UP000031599"/>
    </source>
</evidence>
<dbReference type="InterPro" id="IPR006533">
    <property type="entry name" value="T6SS_Vgr_RhsGE"/>
</dbReference>
<proteinExistence type="inferred from homology"/>
<dbReference type="Pfam" id="PF22178">
    <property type="entry name" value="Gp5_trimer_C"/>
    <property type="match status" value="1"/>
</dbReference>
<dbReference type="EMBL" id="JMCC02000021">
    <property type="protein sequence ID" value="KIG17719.1"/>
    <property type="molecule type" value="Genomic_DNA"/>
</dbReference>
<dbReference type="Pfam" id="PF05954">
    <property type="entry name" value="Phage_GPD"/>
    <property type="match status" value="1"/>
</dbReference>
<dbReference type="AlphaFoldDB" id="A0A0C1ZJU3"/>
<gene>
    <name evidence="5" type="ORF">DB30_02994</name>
</gene>
<dbReference type="Proteomes" id="UP000031599">
    <property type="component" value="Unassembled WGS sequence"/>
</dbReference>
<dbReference type="InterPro" id="IPR006531">
    <property type="entry name" value="Gp5/Vgr_OB"/>
</dbReference>
<dbReference type="Gene3D" id="4.10.220.110">
    <property type="match status" value="1"/>
</dbReference>
<dbReference type="SUPFAM" id="SSF69255">
    <property type="entry name" value="gp5 N-terminal domain-like"/>
    <property type="match status" value="1"/>
</dbReference>
<comment type="caution">
    <text evidence="5">The sequence shown here is derived from an EMBL/GenBank/DDBJ whole genome shotgun (WGS) entry which is preliminary data.</text>
</comment>
<dbReference type="InterPro" id="IPR017847">
    <property type="entry name" value="T6SS_RhsGE_Vgr_subset"/>
</dbReference>
<evidence type="ECO:0000259" key="4">
    <source>
        <dbReference type="Pfam" id="PF22178"/>
    </source>
</evidence>
<evidence type="ECO:0000256" key="2">
    <source>
        <dbReference type="SAM" id="MobiDB-lite"/>
    </source>
</evidence>
<evidence type="ECO:0000313" key="5">
    <source>
        <dbReference type="EMBL" id="KIG17719.1"/>
    </source>
</evidence>
<dbReference type="Gene3D" id="2.40.50.230">
    <property type="entry name" value="Gp5 N-terminal domain"/>
    <property type="match status" value="1"/>
</dbReference>
<feature type="region of interest" description="Disordered" evidence="2">
    <location>
        <begin position="468"/>
        <end position="489"/>
    </location>
</feature>
<name>A0A0C1ZJU3_9BACT</name>
<dbReference type="Gene3D" id="2.30.110.50">
    <property type="match status" value="1"/>
</dbReference>
<feature type="domain" description="Gp5/Type VI secretion system Vgr C-terminal trimerisation" evidence="4">
    <location>
        <begin position="479"/>
        <end position="584"/>
    </location>
</feature>
<feature type="domain" description="Gp5/Type VI secretion system Vgr protein OB-fold" evidence="3">
    <location>
        <begin position="393"/>
        <end position="462"/>
    </location>
</feature>
<dbReference type="InterPro" id="IPR054030">
    <property type="entry name" value="Gp5_Vgr_C"/>
</dbReference>
<protein>
    <submittedName>
        <fullName evidence="5">VgrG protein</fullName>
    </submittedName>
</protein>
<sequence length="769" mass="83430">MGLSLASSIDEGWRVLGLHLSERLGEPFELRLRLASHLYAEPSELLGTPISITVSRAELQRQITGVAARVEDGAIQGDELHTTITITPALTALAQRHTSRIFSEMSVAEILTKVLEPGLGAYGQDLDIAVSDARVREHTVQFRETDFDFAHRLIEEEGFIYRFENVDGVETMLIRDDGTCDYEPLRSVGNQDGLVALRLVAGDAGLTEELRSFERTSSLRPTVARTLVYGWLDPEPLLELEDGSARELATANGAALEPEREDYRHETPTDRHGYRSAPPETSALEANLALRRAVHQRDAVVCVATGTTSQVRPGNLFELFDHPQPELAGEYLVVAVEHRYGGFSAGAEADGYHNRIECVPASVEWRPARTRPQPQIAGVHTATVVGAPGEEIHTDEHGRVKVQFHWDRRRRYSEESSCFVRVVQPWAGNNWGSLFLPRVGMEVTVVFVDGDPDRPIVTGCLYNGANRPPYSLPGDRTKSTIKSSSSPGGGGFNELRFEDAAGCEEIYLHAQCNLNEVVLANHSTSVGNDHTRHIHGSQCLTVDGSRSVFVGGDHDETIKGDEERCVEGNITENVLGGVTRHIVGKLDETVDGGECRVVNGDRSETINGGWSYNVNGAAVEFVSGDMVEEISGNTSTTVKGNVTLMANGDVKEIVGGNCSLDVAGSFTVAAPSGIRVIDAAQTQWYLAAFDSVEGSYNTLRGRSVNVAGLKTDVTGVNLAAFGAKIHMSGLKIDVAGCVYGTKTQSIQTLVNDVNFVMCKLIASGLFTIF</sequence>
<dbReference type="Pfam" id="PF04717">
    <property type="entry name" value="Phage_base_V"/>
    <property type="match status" value="1"/>
</dbReference>
<dbReference type="SUPFAM" id="SSF69349">
    <property type="entry name" value="Phage fibre proteins"/>
    <property type="match status" value="2"/>
</dbReference>
<accession>A0A0C1ZJU3</accession>
<reference evidence="5 6" key="1">
    <citation type="submission" date="2014-12" db="EMBL/GenBank/DDBJ databases">
        <title>Genome assembly of Enhygromyxa salina DSM 15201.</title>
        <authorList>
            <person name="Sharma G."/>
            <person name="Subramanian S."/>
        </authorList>
    </citation>
    <scope>NUCLEOTIDE SEQUENCE [LARGE SCALE GENOMIC DNA]</scope>
    <source>
        <strain evidence="5 6">DSM 15201</strain>
    </source>
</reference>
<feature type="region of interest" description="Disordered" evidence="2">
    <location>
        <begin position="249"/>
        <end position="278"/>
    </location>
</feature>
<dbReference type="InterPro" id="IPR037026">
    <property type="entry name" value="Vgr_OB-fold_dom_sf"/>
</dbReference>